<evidence type="ECO:0000313" key="3">
    <source>
        <dbReference type="Proteomes" id="UP001178507"/>
    </source>
</evidence>
<feature type="transmembrane region" description="Helical" evidence="1">
    <location>
        <begin position="493"/>
        <end position="512"/>
    </location>
</feature>
<dbReference type="PANTHER" id="PTHR13018">
    <property type="entry name" value="PROBABLE MEMBRANE PROTEIN DUF221-RELATED"/>
    <property type="match status" value="1"/>
</dbReference>
<dbReference type="GO" id="GO:0005227">
    <property type="term" value="F:calcium-activated cation channel activity"/>
    <property type="evidence" value="ECO:0007669"/>
    <property type="project" value="InterPro"/>
</dbReference>
<feature type="transmembrane region" description="Helical" evidence="1">
    <location>
        <begin position="243"/>
        <end position="264"/>
    </location>
</feature>
<feature type="transmembrane region" description="Helical" evidence="1">
    <location>
        <begin position="354"/>
        <end position="382"/>
    </location>
</feature>
<feature type="transmembrane region" description="Helical" evidence="1">
    <location>
        <begin position="203"/>
        <end position="223"/>
    </location>
</feature>
<dbReference type="PANTHER" id="PTHR13018:SF135">
    <property type="entry name" value="CSC1_OSCA1-LIKE 7TM REGION DOMAIN-CONTAINING PROTEIN"/>
    <property type="match status" value="1"/>
</dbReference>
<organism evidence="2 3">
    <name type="scientific">Effrenium voratum</name>
    <dbReference type="NCBI Taxonomy" id="2562239"/>
    <lineage>
        <taxon>Eukaryota</taxon>
        <taxon>Sar</taxon>
        <taxon>Alveolata</taxon>
        <taxon>Dinophyceae</taxon>
        <taxon>Suessiales</taxon>
        <taxon>Symbiodiniaceae</taxon>
        <taxon>Effrenium</taxon>
    </lineage>
</organism>
<dbReference type="Proteomes" id="UP001178507">
    <property type="component" value="Unassembled WGS sequence"/>
</dbReference>
<evidence type="ECO:0000313" key="2">
    <source>
        <dbReference type="EMBL" id="CAJ1400773.1"/>
    </source>
</evidence>
<proteinExistence type="predicted"/>
<reference evidence="2" key="1">
    <citation type="submission" date="2023-08" db="EMBL/GenBank/DDBJ databases">
        <authorList>
            <person name="Chen Y."/>
            <person name="Shah S."/>
            <person name="Dougan E. K."/>
            <person name="Thang M."/>
            <person name="Chan C."/>
        </authorList>
    </citation>
    <scope>NUCLEOTIDE SEQUENCE</scope>
</reference>
<keyword evidence="1" id="KW-0472">Membrane</keyword>
<feature type="transmembrane region" description="Helical" evidence="1">
    <location>
        <begin position="285"/>
        <end position="315"/>
    </location>
</feature>
<keyword evidence="1" id="KW-0812">Transmembrane</keyword>
<dbReference type="AlphaFoldDB" id="A0AA36J6Z0"/>
<sequence length="652" mass="72734">MQTIYDTAQIWTAGSPFTPHLLQDDTKDCSANAPPASVYRSPSCTQNVSAPLIYRFQQSKGVKCLRVAAKGDQGEGPPKPMRIYACNSSSLVVNSSGYFDTNGDVWSKDTYCLRFDDAILQGYNFPQPVKMRSDCLFPVTLEAAQLAVAQGESFSNSQRIECFCAQQTALEPFLRIPGYLDTPQAKVCEEWAWFQGTQMGVRAGGVIAVMVINNVLLIIFAYFDSLGRYQTATDLAASQVFNLFFATLVNTAVVYLLIGMNVYTSDNSFFGALKFGQGPFDDLTPLWFVTIGNMLVITILCQIACSVALPVLWVWTVDPLIRWFFCKDTHSQELLNEYHLLPEWTLSLRVAETLVVVFCVFMYSSGFPVLYLCGALYCLFAYWADKYALLRGSRKPPGYTKSAIESAVAMMPFAVLLHLVFGLWLFGSQELMPSEWGGLRVFMTGLVGMATDFYEEVRSIISKGGFDVRGANYSTYIQARMVDCARAAAEPSMWLFCGMVIWYGLLLLHWIFRPCIGNCVGDLTEKILKGLKIHRDAEVTKITLSQAKEREDLKGLLSYRLSANPNYEEAMMALKFHPEGPAEEGQVGKRLSGTKRSLSKLEESLERTVAQKVHEAENFVAHAIDKSLAAATRRQWMRATRALLPQGKMSGL</sequence>
<feature type="transmembrane region" description="Helical" evidence="1">
    <location>
        <begin position="403"/>
        <end position="425"/>
    </location>
</feature>
<evidence type="ECO:0000256" key="1">
    <source>
        <dbReference type="SAM" id="Phobius"/>
    </source>
</evidence>
<dbReference type="EMBL" id="CAUJNA010003384">
    <property type="protein sequence ID" value="CAJ1400773.1"/>
    <property type="molecule type" value="Genomic_DNA"/>
</dbReference>
<dbReference type="GO" id="GO:0005886">
    <property type="term" value="C:plasma membrane"/>
    <property type="evidence" value="ECO:0007669"/>
    <property type="project" value="TreeGrafter"/>
</dbReference>
<accession>A0AA36J6Z0</accession>
<gene>
    <name evidence="2" type="ORF">EVOR1521_LOCUS24065</name>
</gene>
<name>A0AA36J6Z0_9DINO</name>
<comment type="caution">
    <text evidence="2">The sequence shown here is derived from an EMBL/GenBank/DDBJ whole genome shotgun (WGS) entry which is preliminary data.</text>
</comment>
<evidence type="ECO:0008006" key="4">
    <source>
        <dbReference type="Google" id="ProtNLM"/>
    </source>
</evidence>
<keyword evidence="3" id="KW-1185">Reference proteome</keyword>
<protein>
    <recommendedName>
        <fullName evidence="4">CSC1/OSCA1-like 7TM region domain-containing protein</fullName>
    </recommendedName>
</protein>
<dbReference type="InterPro" id="IPR045122">
    <property type="entry name" value="Csc1-like"/>
</dbReference>
<keyword evidence="1" id="KW-1133">Transmembrane helix</keyword>